<proteinExistence type="inferred from homology"/>
<comment type="caution">
    <text evidence="3">The sequence shown here is derived from an EMBL/GenBank/DDBJ whole genome shotgun (WGS) entry which is preliminary data.</text>
</comment>
<dbReference type="Pfam" id="PF00245">
    <property type="entry name" value="Alk_phosphatase"/>
    <property type="match status" value="1"/>
</dbReference>
<name>A0ABW4YTK7_9HYPH</name>
<organism evidence="3 4">
    <name type="scientific">Ancylobacter oerskovii</name>
    <dbReference type="NCBI Taxonomy" id="459519"/>
    <lineage>
        <taxon>Bacteria</taxon>
        <taxon>Pseudomonadati</taxon>
        <taxon>Pseudomonadota</taxon>
        <taxon>Alphaproteobacteria</taxon>
        <taxon>Hyphomicrobiales</taxon>
        <taxon>Xanthobacteraceae</taxon>
        <taxon>Ancylobacter</taxon>
    </lineage>
</organism>
<dbReference type="SMART" id="SM00098">
    <property type="entry name" value="alkPPc"/>
    <property type="match status" value="1"/>
</dbReference>
<gene>
    <name evidence="3" type="ORF">ACFSNC_03825</name>
</gene>
<feature type="signal peptide" evidence="2">
    <location>
        <begin position="1"/>
        <end position="25"/>
    </location>
</feature>
<dbReference type="PANTHER" id="PTHR11596">
    <property type="entry name" value="ALKALINE PHOSPHATASE"/>
    <property type="match status" value="1"/>
</dbReference>
<dbReference type="PANTHER" id="PTHR11596:SF72">
    <property type="entry name" value="ALKALINE PHOSPHATASE"/>
    <property type="match status" value="1"/>
</dbReference>
<sequence>MRKTLLAAASLALLSSTVLSGAAFAADTIYPIDRATILQGSPFDFKVEFDGVVKPEEVKITINGEDYKHVLGKDATFVEKEPGVEASALVLRGASIAAPGSYKVEASAAGKTKTVTWDVYGTPALPKVKNVIFFLGDGMSVAHRTAARIMSKGNTEGKANGKLNMDTLDHMAFIGTSSTDSIAVDSANSMSAYMTGHKSAINAIGVYADRTKDSFDDPKVETLGEAVRRTGNKALGIVSTAELQDATPAAVVAHTRKRADKAEIAQMLYDVRPDVVLGGGGAYFIPQSTPGSKRKDDKNFVELFKADGYQIATTKAELAQASKSNSGKIFGVFHPGNMDTWLDRNQLKKGTVGKFPDQPGLVDMTRTALDALSKNPEGFVLMVEGASIDKMSHPLDWDRAIVETIEFDQAVGLAREFAKNNPDTLIVVTGDHAHGVSLIGTIDDNKPGTEMREKVGVYAEAGFPNYEDKDGDGFPDRIDVSKRLAIFANNFPDYYETFRPKLDGPFVPAVQNAEKKYVANEQYKDVPGAVLRTGNLPRDNDTGVHAVDDIVLQATGPGADGFKGYMEESDVYRVIAEALAFGAPTKRASAQ</sequence>
<dbReference type="InterPro" id="IPR017850">
    <property type="entry name" value="Alkaline_phosphatase_core_sf"/>
</dbReference>
<dbReference type="RefSeq" id="WP_213352118.1">
    <property type="nucleotide sequence ID" value="NZ_JAHBGB010000019.1"/>
</dbReference>
<feature type="chain" id="PRO_5047344713" evidence="2">
    <location>
        <begin position="26"/>
        <end position="591"/>
    </location>
</feature>
<evidence type="ECO:0000313" key="4">
    <source>
        <dbReference type="Proteomes" id="UP001597299"/>
    </source>
</evidence>
<dbReference type="Proteomes" id="UP001597299">
    <property type="component" value="Unassembled WGS sequence"/>
</dbReference>
<keyword evidence="2" id="KW-0732">Signal</keyword>
<comment type="similarity">
    <text evidence="1">Belongs to the alkaline phosphatase family.</text>
</comment>
<accession>A0ABW4YTK7</accession>
<dbReference type="CDD" id="cd16012">
    <property type="entry name" value="ALP"/>
    <property type="match status" value="1"/>
</dbReference>
<dbReference type="InterPro" id="IPR001952">
    <property type="entry name" value="Alkaline_phosphatase"/>
</dbReference>
<dbReference type="EMBL" id="JBHUHD010000001">
    <property type="protein sequence ID" value="MFD2139518.1"/>
    <property type="molecule type" value="Genomic_DNA"/>
</dbReference>
<keyword evidence="4" id="KW-1185">Reference proteome</keyword>
<protein>
    <submittedName>
        <fullName evidence="3">Alkaline phosphatase</fullName>
    </submittedName>
</protein>
<evidence type="ECO:0000256" key="1">
    <source>
        <dbReference type="RuleBase" id="RU003946"/>
    </source>
</evidence>
<dbReference type="Gene3D" id="3.40.720.10">
    <property type="entry name" value="Alkaline Phosphatase, subunit A"/>
    <property type="match status" value="1"/>
</dbReference>
<reference evidence="4" key="1">
    <citation type="journal article" date="2019" name="Int. J. Syst. Evol. Microbiol.">
        <title>The Global Catalogue of Microorganisms (GCM) 10K type strain sequencing project: providing services to taxonomists for standard genome sequencing and annotation.</title>
        <authorList>
            <consortium name="The Broad Institute Genomics Platform"/>
            <consortium name="The Broad Institute Genome Sequencing Center for Infectious Disease"/>
            <person name="Wu L."/>
            <person name="Ma J."/>
        </authorList>
    </citation>
    <scope>NUCLEOTIDE SEQUENCE [LARGE SCALE GENOMIC DNA]</scope>
    <source>
        <strain evidence="4">CCM 7435</strain>
    </source>
</reference>
<evidence type="ECO:0000256" key="2">
    <source>
        <dbReference type="SAM" id="SignalP"/>
    </source>
</evidence>
<dbReference type="SUPFAM" id="SSF53649">
    <property type="entry name" value="Alkaline phosphatase-like"/>
    <property type="match status" value="1"/>
</dbReference>
<dbReference type="PRINTS" id="PR00113">
    <property type="entry name" value="ALKPHPHTASE"/>
</dbReference>
<evidence type="ECO:0000313" key="3">
    <source>
        <dbReference type="EMBL" id="MFD2139518.1"/>
    </source>
</evidence>